<dbReference type="Proteomes" id="UP001499974">
    <property type="component" value="Unassembled WGS sequence"/>
</dbReference>
<dbReference type="EMBL" id="BAABKM010000004">
    <property type="protein sequence ID" value="GAA4717936.1"/>
    <property type="molecule type" value="Genomic_DNA"/>
</dbReference>
<keyword evidence="2" id="KW-1185">Reference proteome</keyword>
<dbReference type="RefSeq" id="WP_345523658.1">
    <property type="nucleotide sequence ID" value="NZ_BAABKM010000004.1"/>
</dbReference>
<sequence length="70" mass="8195">MTQPARRFRFLLDLWVEPREVESLPVVVRGRVRDLETDEEKYVGSFAEVEQVVEARLDAGGVAPRRWERP</sequence>
<protein>
    <submittedName>
        <fullName evidence="1">Uncharacterized protein</fullName>
    </submittedName>
</protein>
<proteinExistence type="predicted"/>
<organism evidence="1 2">
    <name type="scientific">Nocardioides conyzicola</name>
    <dbReference type="NCBI Taxonomy" id="1651781"/>
    <lineage>
        <taxon>Bacteria</taxon>
        <taxon>Bacillati</taxon>
        <taxon>Actinomycetota</taxon>
        <taxon>Actinomycetes</taxon>
        <taxon>Propionibacteriales</taxon>
        <taxon>Nocardioidaceae</taxon>
        <taxon>Nocardioides</taxon>
    </lineage>
</organism>
<accession>A0ABP8Y223</accession>
<evidence type="ECO:0000313" key="2">
    <source>
        <dbReference type="Proteomes" id="UP001499974"/>
    </source>
</evidence>
<evidence type="ECO:0000313" key="1">
    <source>
        <dbReference type="EMBL" id="GAA4717936.1"/>
    </source>
</evidence>
<comment type="caution">
    <text evidence="1">The sequence shown here is derived from an EMBL/GenBank/DDBJ whole genome shotgun (WGS) entry which is preliminary data.</text>
</comment>
<gene>
    <name evidence="1" type="ORF">GCM10023349_42300</name>
</gene>
<name>A0ABP8Y223_9ACTN</name>
<reference evidence="2" key="1">
    <citation type="journal article" date="2019" name="Int. J. Syst. Evol. Microbiol.">
        <title>The Global Catalogue of Microorganisms (GCM) 10K type strain sequencing project: providing services to taxonomists for standard genome sequencing and annotation.</title>
        <authorList>
            <consortium name="The Broad Institute Genomics Platform"/>
            <consortium name="The Broad Institute Genome Sequencing Center for Infectious Disease"/>
            <person name="Wu L."/>
            <person name="Ma J."/>
        </authorList>
    </citation>
    <scope>NUCLEOTIDE SEQUENCE [LARGE SCALE GENOMIC DNA]</scope>
    <source>
        <strain evidence="2">JCM 18531</strain>
    </source>
</reference>